<accession>A0A1J4JWF3</accession>
<proteinExistence type="predicted"/>
<keyword evidence="3" id="KW-1185">Reference proteome</keyword>
<gene>
    <name evidence="2" type="ORF">TRFO_07434</name>
</gene>
<dbReference type="Proteomes" id="UP000179807">
    <property type="component" value="Unassembled WGS sequence"/>
</dbReference>
<dbReference type="VEuPathDB" id="TrichDB:TRFO_07434"/>
<organism evidence="2 3">
    <name type="scientific">Tritrichomonas foetus</name>
    <dbReference type="NCBI Taxonomy" id="1144522"/>
    <lineage>
        <taxon>Eukaryota</taxon>
        <taxon>Metamonada</taxon>
        <taxon>Parabasalia</taxon>
        <taxon>Tritrichomonadida</taxon>
        <taxon>Tritrichomonadidae</taxon>
        <taxon>Tritrichomonas</taxon>
    </lineage>
</organism>
<feature type="region of interest" description="Disordered" evidence="1">
    <location>
        <begin position="1"/>
        <end position="24"/>
    </location>
</feature>
<dbReference type="EMBL" id="MLAK01000893">
    <property type="protein sequence ID" value="OHT01854.1"/>
    <property type="molecule type" value="Genomic_DNA"/>
</dbReference>
<dbReference type="RefSeq" id="XP_068354990.1">
    <property type="nucleotide sequence ID" value="XM_068493680.1"/>
</dbReference>
<comment type="caution">
    <text evidence="2">The sequence shown here is derived from an EMBL/GenBank/DDBJ whole genome shotgun (WGS) entry which is preliminary data.</text>
</comment>
<sequence length="1050" mass="121616">MFSNKSFSSRRSDSHHSNQPQKGANVNLNQILHAILRKSKRAILELNNPNSNSRNKKISLMSTIFGMRIIFARYLALYRWNLIHQSKSVSPSTLSRQAQNQQMISSALQSLERVFKDRTMKHIDQKILFQKRALPPQQLMKTKIYKLDVFSCIVNNSKYSKDIFITFICPNIIKVSKPPEYQFQIRIRSNGLLSLTSFSFACPKKSKLSISPRFCLIFSILIEKSKKPIEEAQNVLHKLYVYGQYLRIIQQITSFQDLFALSFIENNQKTQNIFHKDHQSHQYYHSAFNNNSFNNNYCNSYNNNCFQNDYHTLNQKNHENSSNLNSNSLFNDNSLFIIKFPHTFAPSNTFHLKMTDSGVNLSSENVLLDGFYSKNVMNLNNIEIESIFHEIHKKVIQTKLHHLWDRISQGIKSIHSPDFKGELTKNSICLNLYEQEVCEFFIDPISGKTFVKSCNDQAKDYEPLIPFLEMSDVYLVAVRILYFHAISSILFNCNHHIQTNLLEQDNLYKDFVQLINFSSAPTVNARCLNQEGRPFFVIDKLEAENIHMAAGMITTINYLTPIRKTANTIKINTLFVQFAQALRTRGIPTFLGKMRIRFVLDPFDSIVLKISDSFAWSIKFINPENSPQKTIIFNGNKITARFAEWLVFFVANVSTLLQMRRQIAGIYSTNSIIDHLDIIDIATFLISFKYKDKIKDSSTLRVSLEPLFSLQYACEDVLIYDVHPELTPTIQFSFSQNIPMKRHLASLLKSGSICFLFGSFLSSSFIPLLYFHRVFMQGENSKNWSVTALRDDGSFFLIYQRKMSINFMLRPSQIFQLIIPSVGKSKVLQIPLEALPRPCHLSKLSHTTLKIHIDQLDNFRHVVERFFGFREKLHEIGFETFRSNGAEVVSPFPRQLTYVSIDCYIRPTHVEFKIEGEVDVAKNLDTILNFQYKDTDTHIMIIRFIINILDFDQKFVTFIANFMKKMINRTNELNIDWKMTMELSAVTLSELKVIFNFATNTGQFCVELTKTSKDSAPDILCYDKNGATTHPKSKKELGNWIRSMDHSESE</sequence>
<evidence type="ECO:0000256" key="1">
    <source>
        <dbReference type="SAM" id="MobiDB-lite"/>
    </source>
</evidence>
<dbReference type="OrthoDB" id="10677861at2759"/>
<reference evidence="2" key="1">
    <citation type="submission" date="2016-10" db="EMBL/GenBank/DDBJ databases">
        <authorList>
            <person name="Benchimol M."/>
            <person name="Almeida L.G."/>
            <person name="Vasconcelos A.T."/>
            <person name="Perreira-Neves A."/>
            <person name="Rosa I.A."/>
            <person name="Tasca T."/>
            <person name="Bogo M.R."/>
            <person name="de Souza W."/>
        </authorList>
    </citation>
    <scope>NUCLEOTIDE SEQUENCE [LARGE SCALE GENOMIC DNA]</scope>
    <source>
        <strain evidence="2">K</strain>
    </source>
</reference>
<evidence type="ECO:0000313" key="2">
    <source>
        <dbReference type="EMBL" id="OHT01854.1"/>
    </source>
</evidence>
<dbReference type="GeneID" id="94828384"/>
<dbReference type="AlphaFoldDB" id="A0A1J4JWF3"/>
<name>A0A1J4JWF3_9EUKA</name>
<protein>
    <submittedName>
        <fullName evidence="2">Uncharacterized protein</fullName>
    </submittedName>
</protein>
<evidence type="ECO:0000313" key="3">
    <source>
        <dbReference type="Proteomes" id="UP000179807"/>
    </source>
</evidence>